<accession>A0ACD4DCI6</accession>
<dbReference type="EMBL" id="CP107551">
    <property type="protein sequence ID" value="UYP17768.1"/>
    <property type="molecule type" value="Genomic_DNA"/>
</dbReference>
<evidence type="ECO:0000313" key="2">
    <source>
        <dbReference type="Proteomes" id="UP001156484"/>
    </source>
</evidence>
<protein>
    <submittedName>
        <fullName evidence="1">Uncharacterized protein</fullName>
    </submittedName>
</protein>
<sequence length="172" mass="18329">MGETAKRDPKKEPPKDTGKKADEKGEKPRRHIPAHILGGRVRTTTLALCLLWLGLWFLYLFLNQPEDSTPPPADAVVISSTPYVPLVPETATPTETPYTTTDTPVPTTTVAPTGSPTPGSPQDTTGPGSSESTTGTSTTTTDRPFPFELPHIPGLTDNRNSDTPDGTGERAP</sequence>
<gene>
    <name evidence="1" type="ORF">OED52_13915</name>
</gene>
<organism evidence="1 2">
    <name type="scientific">Rhodococcus sacchari</name>
    <dbReference type="NCBI Taxonomy" id="2962047"/>
    <lineage>
        <taxon>Bacteria</taxon>
        <taxon>Bacillati</taxon>
        <taxon>Actinomycetota</taxon>
        <taxon>Actinomycetes</taxon>
        <taxon>Mycobacteriales</taxon>
        <taxon>Nocardiaceae</taxon>
        <taxon>Rhodococcus</taxon>
    </lineage>
</organism>
<name>A0ACD4DCI6_9NOCA</name>
<evidence type="ECO:0000313" key="1">
    <source>
        <dbReference type="EMBL" id="UYP17768.1"/>
    </source>
</evidence>
<proteinExistence type="predicted"/>
<reference evidence="1" key="1">
    <citation type="submission" date="2022-10" db="EMBL/GenBank/DDBJ databases">
        <title>Rhodococcus ferula Z13 complete genome.</title>
        <authorList>
            <person name="Long X."/>
            <person name="Zang M."/>
        </authorList>
    </citation>
    <scope>NUCLEOTIDE SEQUENCE</scope>
    <source>
        <strain evidence="1">Z13</strain>
    </source>
</reference>
<keyword evidence="2" id="KW-1185">Reference proteome</keyword>
<dbReference type="Proteomes" id="UP001156484">
    <property type="component" value="Chromosome"/>
</dbReference>